<feature type="compositionally biased region" description="Low complexity" evidence="1">
    <location>
        <begin position="16"/>
        <end position="30"/>
    </location>
</feature>
<feature type="region of interest" description="Disordered" evidence="1">
    <location>
        <begin position="1"/>
        <end position="129"/>
    </location>
</feature>
<evidence type="ECO:0000313" key="3">
    <source>
        <dbReference type="Proteomes" id="UP001224775"/>
    </source>
</evidence>
<comment type="caution">
    <text evidence="2">The sequence shown here is derived from an EMBL/GenBank/DDBJ whole genome shotgun (WGS) entry which is preliminary data.</text>
</comment>
<dbReference type="AlphaFoldDB" id="A0AAD9DES8"/>
<evidence type="ECO:0000313" key="2">
    <source>
        <dbReference type="EMBL" id="KAK1743519.1"/>
    </source>
</evidence>
<feature type="compositionally biased region" description="Basic and acidic residues" evidence="1">
    <location>
        <begin position="41"/>
        <end position="51"/>
    </location>
</feature>
<feature type="compositionally biased region" description="Polar residues" evidence="1">
    <location>
        <begin position="74"/>
        <end position="92"/>
    </location>
</feature>
<accession>A0AAD9DES8</accession>
<gene>
    <name evidence="2" type="ORF">QTG54_006140</name>
</gene>
<feature type="compositionally biased region" description="Polar residues" evidence="1">
    <location>
        <begin position="31"/>
        <end position="40"/>
    </location>
</feature>
<dbReference type="EMBL" id="JATAAI010000009">
    <property type="protein sequence ID" value="KAK1743519.1"/>
    <property type="molecule type" value="Genomic_DNA"/>
</dbReference>
<feature type="compositionally biased region" description="Low complexity" evidence="1">
    <location>
        <begin position="110"/>
        <end position="129"/>
    </location>
</feature>
<reference evidence="2" key="1">
    <citation type="submission" date="2023-06" db="EMBL/GenBank/DDBJ databases">
        <title>Survivors Of The Sea: Transcriptome response of Skeletonema marinoi to long-term dormancy.</title>
        <authorList>
            <person name="Pinder M.I.M."/>
            <person name="Kourtchenko O."/>
            <person name="Robertson E.K."/>
            <person name="Larsson T."/>
            <person name="Maumus F."/>
            <person name="Osuna-Cruz C.M."/>
            <person name="Vancaester E."/>
            <person name="Stenow R."/>
            <person name="Vandepoele K."/>
            <person name="Ploug H."/>
            <person name="Bruchert V."/>
            <person name="Godhe A."/>
            <person name="Topel M."/>
        </authorList>
    </citation>
    <scope>NUCLEOTIDE SEQUENCE</scope>
    <source>
        <strain evidence="2">R05AC</strain>
    </source>
</reference>
<dbReference type="Proteomes" id="UP001224775">
    <property type="component" value="Unassembled WGS sequence"/>
</dbReference>
<sequence>MTQYKNPRQKPKAPHLHLNTNAEHTTNNAAYTDTMSTTQDDNGRKHSRSDGEGWEEINLYGDTEQENSQKRSKVNCNTSVQPTRVITSTAESEGSAELDIHISNSGDHGVNGSNNTSSISTATATATPQPPVVLTTAPMAGNISVPEQEIPHCDIDQVDEEFSCKQFFEGKWYNTRDELKAELDEFADKHLFVIRKEGSRAFACSRSANTNSRKKDAKEKTVTIKGFSAVSNCPVVVRHTVKATDGERVQITKVIGRHNHPLDVPHVAKSQRLSGRNIESVLPLLAPHFAPLMRNDGIPDITVARNIISAHLGNNVSIKAESIHTILRAVKKYIKSDKYKQITPIIDSESMLSQFRTYIASDNATEKCSSVLDEVTTNSSGNTSWKVLQLLESLKKEDPTEFDFRIRKDSAGNIDAFTWQTGVQRAAFALYGDALFLDARKKHTMNVLGMKYITLVVIDANNKFWPISHSFVFAEDHNMYEFACNATLEMTPGRSRESVKLGYGDMFFEPERVKEWFPNILMMIDAYHLIYAKKGQSILAKEFGPVTWNFLKQHFVNALEAETKEEFDKHIDKAIAEAGSKQSIVDKIVKWQELGERWGHYSRNTVPGHRNISTSTYAEQNHASLKAMAPDDANRTVQQNVVDFMQRDRTLIEGRQHDNFSWYTEATAHLSEMTQQKSAQLSLARNSMDTKPYNIFVGEFNHALQYFVADEVRNGVEGCVVRHVNAQDSDGRFIADEDKCKQCNESRAMTFCRHDIAKCMHKEVPIFNPDAIDPVHLFRIQIQE</sequence>
<keyword evidence="3" id="KW-1185">Reference proteome</keyword>
<proteinExistence type="predicted"/>
<evidence type="ECO:0000256" key="1">
    <source>
        <dbReference type="SAM" id="MobiDB-lite"/>
    </source>
</evidence>
<name>A0AAD9DES8_9STRA</name>
<protein>
    <submittedName>
        <fullName evidence="2">Uncharacterized protein</fullName>
    </submittedName>
</protein>
<organism evidence="2 3">
    <name type="scientific">Skeletonema marinoi</name>
    <dbReference type="NCBI Taxonomy" id="267567"/>
    <lineage>
        <taxon>Eukaryota</taxon>
        <taxon>Sar</taxon>
        <taxon>Stramenopiles</taxon>
        <taxon>Ochrophyta</taxon>
        <taxon>Bacillariophyta</taxon>
        <taxon>Coscinodiscophyceae</taxon>
        <taxon>Thalassiosirophycidae</taxon>
        <taxon>Thalassiosirales</taxon>
        <taxon>Skeletonemataceae</taxon>
        <taxon>Skeletonema</taxon>
        <taxon>Skeletonema marinoi-dohrnii complex</taxon>
    </lineage>
</organism>